<reference evidence="1 2" key="1">
    <citation type="journal article" date="2015" name="Nat. Commun.">
        <title>Lucilia cuprina genome unlocks parasitic fly biology to underpin future interventions.</title>
        <authorList>
            <person name="Anstead C.A."/>
            <person name="Korhonen P.K."/>
            <person name="Young N.D."/>
            <person name="Hall R.S."/>
            <person name="Jex A.R."/>
            <person name="Murali S.C."/>
            <person name="Hughes D.S."/>
            <person name="Lee S.F."/>
            <person name="Perry T."/>
            <person name="Stroehlein A.J."/>
            <person name="Ansell B.R."/>
            <person name="Breugelmans B."/>
            <person name="Hofmann A."/>
            <person name="Qu J."/>
            <person name="Dugan S."/>
            <person name="Lee S.L."/>
            <person name="Chao H."/>
            <person name="Dinh H."/>
            <person name="Han Y."/>
            <person name="Doddapaneni H.V."/>
            <person name="Worley K.C."/>
            <person name="Muzny D.M."/>
            <person name="Ioannidis P."/>
            <person name="Waterhouse R.M."/>
            <person name="Zdobnov E.M."/>
            <person name="James P.J."/>
            <person name="Bagnall N.H."/>
            <person name="Kotze A.C."/>
            <person name="Gibbs R.A."/>
            <person name="Richards S."/>
            <person name="Batterham P."/>
            <person name="Gasser R.B."/>
        </authorList>
    </citation>
    <scope>NUCLEOTIDE SEQUENCE [LARGE SCALE GENOMIC DNA]</scope>
    <source>
        <strain evidence="1 2">LS</strain>
        <tissue evidence="1">Full body</tissue>
    </source>
</reference>
<dbReference type="Proteomes" id="UP000037069">
    <property type="component" value="Unassembled WGS sequence"/>
</dbReference>
<protein>
    <submittedName>
        <fullName evidence="1">Uncharacterized protein</fullName>
    </submittedName>
</protein>
<accession>A0A0L0CLG9</accession>
<gene>
    <name evidence="1" type="ORF">FF38_13126</name>
</gene>
<dbReference type="AlphaFoldDB" id="A0A0L0CLG9"/>
<name>A0A0L0CLG9_LUCCU</name>
<organism evidence="1 2">
    <name type="scientific">Lucilia cuprina</name>
    <name type="common">Green bottle fly</name>
    <name type="synonym">Australian sheep blowfly</name>
    <dbReference type="NCBI Taxonomy" id="7375"/>
    <lineage>
        <taxon>Eukaryota</taxon>
        <taxon>Metazoa</taxon>
        <taxon>Ecdysozoa</taxon>
        <taxon>Arthropoda</taxon>
        <taxon>Hexapoda</taxon>
        <taxon>Insecta</taxon>
        <taxon>Pterygota</taxon>
        <taxon>Neoptera</taxon>
        <taxon>Endopterygota</taxon>
        <taxon>Diptera</taxon>
        <taxon>Brachycera</taxon>
        <taxon>Muscomorpha</taxon>
        <taxon>Oestroidea</taxon>
        <taxon>Calliphoridae</taxon>
        <taxon>Luciliinae</taxon>
        <taxon>Lucilia</taxon>
    </lineage>
</organism>
<dbReference type="EMBL" id="JRES01000236">
    <property type="protein sequence ID" value="KNC33077.1"/>
    <property type="molecule type" value="Genomic_DNA"/>
</dbReference>
<comment type="caution">
    <text evidence="1">The sequence shown here is derived from an EMBL/GenBank/DDBJ whole genome shotgun (WGS) entry which is preliminary data.</text>
</comment>
<proteinExistence type="predicted"/>
<evidence type="ECO:0000313" key="2">
    <source>
        <dbReference type="Proteomes" id="UP000037069"/>
    </source>
</evidence>
<keyword evidence="2" id="KW-1185">Reference proteome</keyword>
<evidence type="ECO:0000313" key="1">
    <source>
        <dbReference type="EMBL" id="KNC33077.1"/>
    </source>
</evidence>
<sequence>MCTDNEVKVEEIQVDDEFKDPNWINAKIKDSKFFFISPSVCNLLDRLDISSNSMAKLFLELKRENNVDGFTSSTYVLKLRNEERQECLKRLQKFEFPNFLILHWDGKKMENNNREMVERLIIKDHENYTCTTTDADKDSSTDFVEIINAAEQMIMEQDFNEVKDEINMTENITEKFPYKNVYSGKSPLDFISLKSLKTLKSYGINLSFILFNAADWTYQKSYSKALQKAKNIQSTSIYTEQLVGKVSRLNNSGLVKDKENLNCLALSAVDRSE</sequence>